<reference evidence="1" key="1">
    <citation type="submission" date="2020-09" db="EMBL/GenBank/DDBJ databases">
        <title>Genome-Enabled Discovery of Anthraquinone Biosynthesis in Senna tora.</title>
        <authorList>
            <person name="Kang S.-H."/>
            <person name="Pandey R.P."/>
            <person name="Lee C.-M."/>
            <person name="Sim J.-S."/>
            <person name="Jeong J.-T."/>
            <person name="Choi B.-S."/>
            <person name="Jung M."/>
            <person name="Ginzburg D."/>
            <person name="Zhao K."/>
            <person name="Won S.Y."/>
            <person name="Oh T.-J."/>
            <person name="Yu Y."/>
            <person name="Kim N.-H."/>
            <person name="Lee O.R."/>
            <person name="Lee T.-H."/>
            <person name="Bashyal P."/>
            <person name="Kim T.-S."/>
            <person name="Lee W.-H."/>
            <person name="Kawkins C."/>
            <person name="Kim C.-K."/>
            <person name="Kim J.S."/>
            <person name="Ahn B.O."/>
            <person name="Rhee S.Y."/>
            <person name="Sohng J.K."/>
        </authorList>
    </citation>
    <scope>NUCLEOTIDE SEQUENCE</scope>
    <source>
        <tissue evidence="1">Leaf</tissue>
    </source>
</reference>
<name>A0A834WYU9_9FABA</name>
<organism evidence="1 2">
    <name type="scientific">Senna tora</name>
    <dbReference type="NCBI Taxonomy" id="362788"/>
    <lineage>
        <taxon>Eukaryota</taxon>
        <taxon>Viridiplantae</taxon>
        <taxon>Streptophyta</taxon>
        <taxon>Embryophyta</taxon>
        <taxon>Tracheophyta</taxon>
        <taxon>Spermatophyta</taxon>
        <taxon>Magnoliopsida</taxon>
        <taxon>eudicotyledons</taxon>
        <taxon>Gunneridae</taxon>
        <taxon>Pentapetalae</taxon>
        <taxon>rosids</taxon>
        <taxon>fabids</taxon>
        <taxon>Fabales</taxon>
        <taxon>Fabaceae</taxon>
        <taxon>Caesalpinioideae</taxon>
        <taxon>Cassia clade</taxon>
        <taxon>Senna</taxon>
    </lineage>
</organism>
<dbReference type="EMBL" id="JAAIUW010000004">
    <property type="protein sequence ID" value="KAF7834508.1"/>
    <property type="molecule type" value="Genomic_DNA"/>
</dbReference>
<keyword evidence="2" id="KW-1185">Reference proteome</keyword>
<sequence>MPTESHRIILGQAKTYMQALDKNNCGTPSIDPEL</sequence>
<evidence type="ECO:0000313" key="1">
    <source>
        <dbReference type="EMBL" id="KAF7834508.1"/>
    </source>
</evidence>
<comment type="caution">
    <text evidence="1">The sequence shown here is derived from an EMBL/GenBank/DDBJ whole genome shotgun (WGS) entry which is preliminary data.</text>
</comment>
<protein>
    <submittedName>
        <fullName evidence="1">Uncharacterized protein</fullName>
    </submittedName>
</protein>
<dbReference type="AlphaFoldDB" id="A0A834WYU9"/>
<dbReference type="Proteomes" id="UP000634136">
    <property type="component" value="Unassembled WGS sequence"/>
</dbReference>
<evidence type="ECO:0000313" key="2">
    <source>
        <dbReference type="Proteomes" id="UP000634136"/>
    </source>
</evidence>
<accession>A0A834WYU9</accession>
<proteinExistence type="predicted"/>
<gene>
    <name evidence="1" type="ORF">G2W53_009367</name>
</gene>